<protein>
    <submittedName>
        <fullName evidence="2">Uncharacterized protein</fullName>
    </submittedName>
</protein>
<gene>
    <name evidence="2" type="ORF">E2C01_063872</name>
</gene>
<dbReference type="EMBL" id="VSRR010029763">
    <property type="protein sequence ID" value="MPC69642.1"/>
    <property type="molecule type" value="Genomic_DNA"/>
</dbReference>
<dbReference type="Proteomes" id="UP000324222">
    <property type="component" value="Unassembled WGS sequence"/>
</dbReference>
<dbReference type="AlphaFoldDB" id="A0A5B7HEV5"/>
<feature type="region of interest" description="Disordered" evidence="1">
    <location>
        <begin position="1"/>
        <end position="26"/>
    </location>
</feature>
<proteinExistence type="predicted"/>
<reference evidence="2 3" key="1">
    <citation type="submission" date="2019-05" db="EMBL/GenBank/DDBJ databases">
        <title>Another draft genome of Portunus trituberculatus and its Hox gene families provides insights of decapod evolution.</title>
        <authorList>
            <person name="Jeong J.-H."/>
            <person name="Song I."/>
            <person name="Kim S."/>
            <person name="Choi T."/>
            <person name="Kim D."/>
            <person name="Ryu S."/>
            <person name="Kim W."/>
        </authorList>
    </citation>
    <scope>NUCLEOTIDE SEQUENCE [LARGE SCALE GENOMIC DNA]</scope>
    <source>
        <tissue evidence="2">Muscle</tissue>
    </source>
</reference>
<feature type="compositionally biased region" description="Polar residues" evidence="1">
    <location>
        <begin position="1"/>
        <end position="13"/>
    </location>
</feature>
<evidence type="ECO:0000256" key="1">
    <source>
        <dbReference type="SAM" id="MobiDB-lite"/>
    </source>
</evidence>
<keyword evidence="3" id="KW-1185">Reference proteome</keyword>
<organism evidence="2 3">
    <name type="scientific">Portunus trituberculatus</name>
    <name type="common">Swimming crab</name>
    <name type="synonym">Neptunus trituberculatus</name>
    <dbReference type="NCBI Taxonomy" id="210409"/>
    <lineage>
        <taxon>Eukaryota</taxon>
        <taxon>Metazoa</taxon>
        <taxon>Ecdysozoa</taxon>
        <taxon>Arthropoda</taxon>
        <taxon>Crustacea</taxon>
        <taxon>Multicrustacea</taxon>
        <taxon>Malacostraca</taxon>
        <taxon>Eumalacostraca</taxon>
        <taxon>Eucarida</taxon>
        <taxon>Decapoda</taxon>
        <taxon>Pleocyemata</taxon>
        <taxon>Brachyura</taxon>
        <taxon>Eubrachyura</taxon>
        <taxon>Portunoidea</taxon>
        <taxon>Portunidae</taxon>
        <taxon>Portuninae</taxon>
        <taxon>Portunus</taxon>
    </lineage>
</organism>
<accession>A0A5B7HEV5</accession>
<evidence type="ECO:0000313" key="2">
    <source>
        <dbReference type="EMBL" id="MPC69642.1"/>
    </source>
</evidence>
<name>A0A5B7HEV5_PORTR</name>
<comment type="caution">
    <text evidence="2">The sequence shown here is derived from an EMBL/GenBank/DDBJ whole genome shotgun (WGS) entry which is preliminary data.</text>
</comment>
<sequence>MKRSSRPPTNQHAHSVPHTPPTHYSAHFHATPASLIFPTPAPPHSTSLASPPTHTAGLQRTVCISNDAPEVTCFSFVRCCVPSAQFVLFL</sequence>
<evidence type="ECO:0000313" key="3">
    <source>
        <dbReference type="Proteomes" id="UP000324222"/>
    </source>
</evidence>